<evidence type="ECO:0000259" key="7">
    <source>
        <dbReference type="Pfam" id="PF01545"/>
    </source>
</evidence>
<dbReference type="InterPro" id="IPR058533">
    <property type="entry name" value="Cation_efflux_TM"/>
</dbReference>
<feature type="transmembrane region" description="Helical" evidence="6">
    <location>
        <begin position="49"/>
        <end position="66"/>
    </location>
</feature>
<dbReference type="EMBL" id="CP002431">
    <property type="protein sequence ID" value="ADU62880.1"/>
    <property type="molecule type" value="Genomic_DNA"/>
</dbReference>
<feature type="transmembrane region" description="Helical" evidence="6">
    <location>
        <begin position="162"/>
        <end position="181"/>
    </location>
</feature>
<reference evidence="9" key="1">
    <citation type="submission" date="2010-12" db="EMBL/GenBank/DDBJ databases">
        <title>Complete sequence of Desulfovibrio aespoeensis Aspo-2.</title>
        <authorList>
            <consortium name="US DOE Joint Genome Institute"/>
            <person name="Lucas S."/>
            <person name="Copeland A."/>
            <person name="Lapidus A."/>
            <person name="Cheng J.-F."/>
            <person name="Goodwin L."/>
            <person name="Pitluck S."/>
            <person name="Chertkov O."/>
            <person name="Misra M."/>
            <person name="Detter J.C."/>
            <person name="Han C."/>
            <person name="Tapia R."/>
            <person name="Land M."/>
            <person name="Hauser L."/>
            <person name="Kyrpides N."/>
            <person name="Ivanova N."/>
            <person name="Ovchinnikova G."/>
            <person name="Pedersen K."/>
            <person name="Jagevall S."/>
            <person name="Hazen T."/>
            <person name="Woyke T."/>
        </authorList>
    </citation>
    <scope>NUCLEOTIDE SEQUENCE [LARGE SCALE GENOMIC DNA]</scope>
    <source>
        <strain evidence="9">ATCC 700646 / DSM 10631 / Aspo-2</strain>
    </source>
</reference>
<dbReference type="PANTHER" id="PTHR43840:SF15">
    <property type="entry name" value="MITOCHONDRIAL METAL TRANSPORTER 1-RELATED"/>
    <property type="match status" value="1"/>
</dbReference>
<dbReference type="GO" id="GO:0015341">
    <property type="term" value="F:zinc efflux antiporter activity"/>
    <property type="evidence" value="ECO:0007669"/>
    <property type="project" value="TreeGrafter"/>
</dbReference>
<feature type="domain" description="Cation efflux protein transmembrane" evidence="7">
    <location>
        <begin position="21"/>
        <end position="218"/>
    </location>
</feature>
<dbReference type="Pfam" id="PF01545">
    <property type="entry name" value="Cation_efflux"/>
    <property type="match status" value="1"/>
</dbReference>
<evidence type="ECO:0000256" key="6">
    <source>
        <dbReference type="SAM" id="Phobius"/>
    </source>
</evidence>
<comment type="subcellular location">
    <subcellularLocation>
        <location evidence="1">Membrane</location>
        <topology evidence="1">Multi-pass membrane protein</topology>
    </subcellularLocation>
</comment>
<dbReference type="InterPro" id="IPR050291">
    <property type="entry name" value="CDF_Transporter"/>
</dbReference>
<dbReference type="InterPro" id="IPR027469">
    <property type="entry name" value="Cation_efflux_TMD_sf"/>
</dbReference>
<dbReference type="KEGG" id="das:Daes_1868"/>
<dbReference type="PANTHER" id="PTHR43840">
    <property type="entry name" value="MITOCHONDRIAL METAL TRANSPORTER 1-RELATED"/>
    <property type="match status" value="1"/>
</dbReference>
<feature type="transmembrane region" description="Helical" evidence="6">
    <location>
        <begin position="20"/>
        <end position="43"/>
    </location>
</feature>
<organism evidence="8 9">
    <name type="scientific">Pseudodesulfovibrio aespoeensis (strain ATCC 700646 / DSM 10631 / Aspo-2)</name>
    <name type="common">Desulfovibrio aespoeensis</name>
    <dbReference type="NCBI Taxonomy" id="643562"/>
    <lineage>
        <taxon>Bacteria</taxon>
        <taxon>Pseudomonadati</taxon>
        <taxon>Thermodesulfobacteriota</taxon>
        <taxon>Desulfovibrionia</taxon>
        <taxon>Desulfovibrionales</taxon>
        <taxon>Desulfovibrionaceae</taxon>
    </lineage>
</organism>
<reference evidence="8 9" key="2">
    <citation type="journal article" date="2014" name="Genome Announc.">
        <title>Complete Genome Sequence of the Subsurface, Mesophilic Sulfate-Reducing Bacterium Desulfovibrio aespoeensis Aspo-2.</title>
        <authorList>
            <person name="Pedersen K."/>
            <person name="Bengtsson A."/>
            <person name="Edlund J."/>
            <person name="Rabe L."/>
            <person name="Hazen T."/>
            <person name="Chakraborty R."/>
            <person name="Goodwin L."/>
            <person name="Shapiro N."/>
        </authorList>
    </citation>
    <scope>NUCLEOTIDE SEQUENCE [LARGE SCALE GENOMIC DNA]</scope>
    <source>
        <strain evidence="9">ATCC 700646 / DSM 10631 / Aspo-2</strain>
    </source>
</reference>
<keyword evidence="5 6" id="KW-0472">Membrane</keyword>
<dbReference type="STRING" id="643562.Daes_1868"/>
<proteinExistence type="predicted"/>
<evidence type="ECO:0000256" key="5">
    <source>
        <dbReference type="ARBA" id="ARBA00023136"/>
    </source>
</evidence>
<gene>
    <name evidence="8" type="ordered locus">Daes_1868</name>
</gene>
<dbReference type="OrthoDB" id="5451134at2"/>
<keyword evidence="2" id="KW-0813">Transport</keyword>
<dbReference type="RefSeq" id="WP_013514795.1">
    <property type="nucleotide sequence ID" value="NC_014844.1"/>
</dbReference>
<name>E6VZQ2_PSEA9</name>
<evidence type="ECO:0000313" key="9">
    <source>
        <dbReference type="Proteomes" id="UP000002191"/>
    </source>
</evidence>
<evidence type="ECO:0000256" key="3">
    <source>
        <dbReference type="ARBA" id="ARBA00022692"/>
    </source>
</evidence>
<protein>
    <submittedName>
        <fullName evidence="8">Cation diffusion facilitator family transporter</fullName>
    </submittedName>
</protein>
<feature type="transmembrane region" description="Helical" evidence="6">
    <location>
        <begin position="193"/>
        <end position="210"/>
    </location>
</feature>
<evidence type="ECO:0000313" key="8">
    <source>
        <dbReference type="EMBL" id="ADU62880.1"/>
    </source>
</evidence>
<dbReference type="Gene3D" id="1.20.1510.10">
    <property type="entry name" value="Cation efflux protein transmembrane domain"/>
    <property type="match status" value="1"/>
</dbReference>
<feature type="transmembrane region" description="Helical" evidence="6">
    <location>
        <begin position="87"/>
        <end position="108"/>
    </location>
</feature>
<dbReference type="AlphaFoldDB" id="E6VZQ2"/>
<dbReference type="Proteomes" id="UP000002191">
    <property type="component" value="Chromosome"/>
</dbReference>
<keyword evidence="4 6" id="KW-1133">Transmembrane helix</keyword>
<dbReference type="eggNOG" id="COG0053">
    <property type="taxonomic scope" value="Bacteria"/>
</dbReference>
<dbReference type="GO" id="GO:0006882">
    <property type="term" value="P:intracellular zinc ion homeostasis"/>
    <property type="evidence" value="ECO:0007669"/>
    <property type="project" value="TreeGrafter"/>
</dbReference>
<dbReference type="Gene3D" id="3.30.70.1350">
    <property type="entry name" value="Cation efflux protein, cytoplasmic domain"/>
    <property type="match status" value="1"/>
</dbReference>
<dbReference type="GO" id="GO:0015093">
    <property type="term" value="F:ferrous iron transmembrane transporter activity"/>
    <property type="evidence" value="ECO:0007669"/>
    <property type="project" value="TreeGrafter"/>
</dbReference>
<dbReference type="GO" id="GO:0015086">
    <property type="term" value="F:cadmium ion transmembrane transporter activity"/>
    <property type="evidence" value="ECO:0007669"/>
    <property type="project" value="TreeGrafter"/>
</dbReference>
<dbReference type="SUPFAM" id="SSF161111">
    <property type="entry name" value="Cation efflux protein transmembrane domain-like"/>
    <property type="match status" value="1"/>
</dbReference>
<sequence length="303" mass="34180">MSHSTSTLTTQQREKENAVLWATVLDTILLFFITSAGLMSGSMTALSEIIRYTLLLAIEYITYVVLRRTHRGMFSEFEYGTGKIERITNLLVAFGLILSSMYIFSKVISMDDSSPMSTNTLMLTMIATTINLILNYYFSIAFIRSNQTESSVIISSQIASRIAKTVASAVVLGVFLVALWLPDPISARIVDRWGSLFITGYMIVIAYGLIKESLPEILDRTIPEPEHYQILRILAENVDQYDGFSGYKARRSGKDLFILLNLCFFSTYTLEQIETRLSPIRQAFETELPGANLTIEPKIMDKH</sequence>
<keyword evidence="9" id="KW-1185">Reference proteome</keyword>
<evidence type="ECO:0000256" key="2">
    <source>
        <dbReference type="ARBA" id="ARBA00022448"/>
    </source>
</evidence>
<dbReference type="HOGENOM" id="CLU_078537_0_0_7"/>
<dbReference type="InterPro" id="IPR036837">
    <property type="entry name" value="Cation_efflux_CTD_sf"/>
</dbReference>
<evidence type="ECO:0000256" key="1">
    <source>
        <dbReference type="ARBA" id="ARBA00004141"/>
    </source>
</evidence>
<dbReference type="GO" id="GO:0005886">
    <property type="term" value="C:plasma membrane"/>
    <property type="evidence" value="ECO:0007669"/>
    <property type="project" value="TreeGrafter"/>
</dbReference>
<keyword evidence="3 6" id="KW-0812">Transmembrane</keyword>
<feature type="transmembrane region" description="Helical" evidence="6">
    <location>
        <begin position="120"/>
        <end position="142"/>
    </location>
</feature>
<evidence type="ECO:0000256" key="4">
    <source>
        <dbReference type="ARBA" id="ARBA00022989"/>
    </source>
</evidence>
<accession>E6VZQ2</accession>